<name>A0A1B7X578_APHFL</name>
<reference evidence="1 2" key="1">
    <citation type="submission" date="2015-09" db="EMBL/GenBank/DDBJ databases">
        <title>Aphanizomenon flos-aquae WA102.</title>
        <authorList>
            <person name="Driscoll C."/>
        </authorList>
    </citation>
    <scope>NUCLEOTIDE SEQUENCE [LARGE SCALE GENOMIC DNA]</scope>
    <source>
        <strain evidence="1">WA102</strain>
    </source>
</reference>
<dbReference type="AlphaFoldDB" id="A0A1B7X578"/>
<evidence type="ECO:0000313" key="1">
    <source>
        <dbReference type="EMBL" id="OBQ44526.1"/>
    </source>
</evidence>
<gene>
    <name evidence="1" type="ORF">AN484_06465</name>
</gene>
<sequence>MTTTDTPRTDAIEFRHCPPREGVTMGEWYNGFSLADATNLMRLAPAPEATHEGITMDAETDKLYYDLLNK</sequence>
<dbReference type="Proteomes" id="UP000092093">
    <property type="component" value="Unassembled WGS sequence"/>
</dbReference>
<protein>
    <submittedName>
        <fullName evidence="1">Uncharacterized protein</fullName>
    </submittedName>
</protein>
<dbReference type="EMBL" id="LJOW01000020">
    <property type="protein sequence ID" value="OBQ44526.1"/>
    <property type="molecule type" value="Genomic_DNA"/>
</dbReference>
<organism evidence="1 2">
    <name type="scientific">Aphanizomenon flos-aquae WA102</name>
    <dbReference type="NCBI Taxonomy" id="1710896"/>
    <lineage>
        <taxon>Bacteria</taxon>
        <taxon>Bacillati</taxon>
        <taxon>Cyanobacteriota</taxon>
        <taxon>Cyanophyceae</taxon>
        <taxon>Nostocales</taxon>
        <taxon>Aphanizomenonaceae</taxon>
        <taxon>Aphanizomenon</taxon>
    </lineage>
</organism>
<accession>A0A1B7X578</accession>
<comment type="caution">
    <text evidence="1">The sequence shown here is derived from an EMBL/GenBank/DDBJ whole genome shotgun (WGS) entry which is preliminary data.</text>
</comment>
<proteinExistence type="predicted"/>
<evidence type="ECO:0000313" key="2">
    <source>
        <dbReference type="Proteomes" id="UP000092093"/>
    </source>
</evidence>